<organism evidence="8 9">
    <name type="scientific">Actinomycetospora straminea</name>
    <dbReference type="NCBI Taxonomy" id="663607"/>
    <lineage>
        <taxon>Bacteria</taxon>
        <taxon>Bacillati</taxon>
        <taxon>Actinomycetota</taxon>
        <taxon>Actinomycetes</taxon>
        <taxon>Pseudonocardiales</taxon>
        <taxon>Pseudonocardiaceae</taxon>
        <taxon>Actinomycetospora</taxon>
    </lineage>
</organism>
<dbReference type="InterPro" id="IPR003607">
    <property type="entry name" value="HD/PDEase_dom"/>
</dbReference>
<dbReference type="InterPro" id="IPR045865">
    <property type="entry name" value="ACT-like_dom_sf"/>
</dbReference>
<dbReference type="SUPFAM" id="SSF55021">
    <property type="entry name" value="ACT-like"/>
    <property type="match status" value="1"/>
</dbReference>
<comment type="catalytic activity">
    <reaction evidence="2">
        <text>GTP + ATP = guanosine 3'-diphosphate 5'-triphosphate + AMP</text>
        <dbReference type="Rhea" id="RHEA:22088"/>
        <dbReference type="ChEBI" id="CHEBI:30616"/>
        <dbReference type="ChEBI" id="CHEBI:37565"/>
        <dbReference type="ChEBI" id="CHEBI:142410"/>
        <dbReference type="ChEBI" id="CHEBI:456215"/>
        <dbReference type="EC" id="2.7.6.5"/>
    </reaction>
</comment>
<dbReference type="Gene3D" id="1.10.3210.10">
    <property type="entry name" value="Hypothetical protein af1432"/>
    <property type="match status" value="1"/>
</dbReference>
<comment type="caution">
    <text evidence="8">The sequence shown here is derived from an EMBL/GenBank/DDBJ whole genome shotgun (WGS) entry which is preliminary data.</text>
</comment>
<dbReference type="Pfam" id="PF04607">
    <property type="entry name" value="RelA_SpoT"/>
    <property type="match status" value="1"/>
</dbReference>
<dbReference type="Gene3D" id="3.30.460.10">
    <property type="entry name" value="Beta Polymerase, domain 2"/>
    <property type="match status" value="1"/>
</dbReference>
<gene>
    <name evidence="8" type="ORF">GCM10023203_06260</name>
</gene>
<dbReference type="Pfam" id="PF19296">
    <property type="entry name" value="RelA_AH_RIS"/>
    <property type="match status" value="1"/>
</dbReference>
<sequence length="814" mass="89233">MSQDVDAAGTGPGSPPATSTGSGPADVSSASEDAVLDAAGLSPARPVSPTRPPSATRRVRARIARRITAQRSGAVKPVLEPLAAVHRELHPSADMGTLQRAYDTAERFHDGQMRKSGDPYITHPLAVATILGELGMDTTTLVAALLHDTVEDTAYSLDKLSADFGAEVAHLVDGVTKLDKVQLGAAAEAETIRKMVVAMARDPRVLVIKLADRLHNMRTMRFLKPEKQAKKARETLEVLAPLAHRLGMSTVKWELEDLAFAILHPKRYDEIVRLVADRAPSRDTYLRTVIDEVSGQLTEARVKAEVLGRPKHYYSIYQKMIVKGKDFDDIHDLVGVRVLVEDVRDCYAAMGMVHALWQPMPGRFKDYIAQPRFGVYQSLHTTVIGPDGQPLEVQIRTHEMHRTAEYGIAAHWRYKETKGAHKGGSSGDGTLELDEMAWMRQLLDWQREAADPGEFLESLRYDLATREIFVFTPKGDVITLPSGSTPVDFAYAVHTEVGNKCIGSRVNGRLVALERELENGEVVEIFTSKAEGAGPSRDWLSFVASPRAKQKIKQWFAKERREEAIEGGKEAITREARRTGLPLQRLVSADSMGALAHELHYQDISALYAAVGEHHVSARHVVQRLVALLGGVEQNEEELADRATPSTVQRRRGTGDVGVVIDDMEGSGDGGDSSDVWIKLARCCTPVPGDGILGFVTRGGGVSVHRTDCTNADELRSEPERLVNVHWASSSSALFLVAIQAEALDRHRLLSDITKVLADEKVNILSASVTTSRDRVAVSRFSFEMGDPKHLGHVLKAVRNVEGVYDVYRVTSAS</sequence>
<dbReference type="CDD" id="cd04876">
    <property type="entry name" value="ACT_RelA-SpoT"/>
    <property type="match status" value="1"/>
</dbReference>
<dbReference type="Pfam" id="PF02824">
    <property type="entry name" value="TGS"/>
    <property type="match status" value="1"/>
</dbReference>
<evidence type="ECO:0000256" key="4">
    <source>
        <dbReference type="SAM" id="MobiDB-lite"/>
    </source>
</evidence>
<protein>
    <submittedName>
        <fullName evidence="8">Bifunctional (P)ppGpp synthetase/guanosine-3',5'-bis(Diphosphate) 3'-pyrophosphohydrolase</fullName>
    </submittedName>
</protein>
<feature type="domain" description="HD" evidence="6">
    <location>
        <begin position="120"/>
        <end position="217"/>
    </location>
</feature>
<evidence type="ECO:0000256" key="1">
    <source>
        <dbReference type="ARBA" id="ARBA00004976"/>
    </source>
</evidence>
<evidence type="ECO:0000259" key="6">
    <source>
        <dbReference type="PROSITE" id="PS51831"/>
    </source>
</evidence>
<dbReference type="InterPro" id="IPR033655">
    <property type="entry name" value="TGS_RelA/SpoT"/>
</dbReference>
<comment type="pathway">
    <text evidence="1">Purine metabolism; ppGpp biosynthesis; ppGpp from GTP: step 1/2.</text>
</comment>
<dbReference type="InterPro" id="IPR012676">
    <property type="entry name" value="TGS-like"/>
</dbReference>
<dbReference type="CDD" id="cd05399">
    <property type="entry name" value="NT_Rel-Spo_like"/>
    <property type="match status" value="1"/>
</dbReference>
<comment type="similarity">
    <text evidence="3">Belongs to the relA/spoT family.</text>
</comment>
<dbReference type="SUPFAM" id="SSF109604">
    <property type="entry name" value="HD-domain/PDEase-like"/>
    <property type="match status" value="1"/>
</dbReference>
<dbReference type="PROSITE" id="PS51880">
    <property type="entry name" value="TGS"/>
    <property type="match status" value="1"/>
</dbReference>
<dbReference type="PANTHER" id="PTHR21262:SF31">
    <property type="entry name" value="GTP PYROPHOSPHOKINASE"/>
    <property type="match status" value="1"/>
</dbReference>
<dbReference type="SMART" id="SM00954">
    <property type="entry name" value="RelA_SpoT"/>
    <property type="match status" value="1"/>
</dbReference>
<dbReference type="Proteomes" id="UP001500457">
    <property type="component" value="Unassembled WGS sequence"/>
</dbReference>
<name>A0ABP9DZY7_9PSEU</name>
<dbReference type="CDD" id="cd00077">
    <property type="entry name" value="HDc"/>
    <property type="match status" value="1"/>
</dbReference>
<dbReference type="InterPro" id="IPR004095">
    <property type="entry name" value="TGS"/>
</dbReference>
<feature type="domain" description="TGS" evidence="7">
    <location>
        <begin position="466"/>
        <end position="527"/>
    </location>
</feature>
<keyword evidence="9" id="KW-1185">Reference proteome</keyword>
<dbReference type="Pfam" id="PF13328">
    <property type="entry name" value="HD_4"/>
    <property type="match status" value="1"/>
</dbReference>
<dbReference type="PROSITE" id="PS51671">
    <property type="entry name" value="ACT"/>
    <property type="match status" value="1"/>
</dbReference>
<dbReference type="SMART" id="SM00471">
    <property type="entry name" value="HDc"/>
    <property type="match status" value="1"/>
</dbReference>
<feature type="region of interest" description="Disordered" evidence="4">
    <location>
        <begin position="1"/>
        <end position="59"/>
    </location>
</feature>
<feature type="domain" description="ACT" evidence="5">
    <location>
        <begin position="738"/>
        <end position="812"/>
    </location>
</feature>
<evidence type="ECO:0000259" key="7">
    <source>
        <dbReference type="PROSITE" id="PS51880"/>
    </source>
</evidence>
<dbReference type="PROSITE" id="PS51831">
    <property type="entry name" value="HD"/>
    <property type="match status" value="1"/>
</dbReference>
<evidence type="ECO:0000313" key="9">
    <source>
        <dbReference type="Proteomes" id="UP001500457"/>
    </source>
</evidence>
<evidence type="ECO:0000313" key="8">
    <source>
        <dbReference type="EMBL" id="GAA4861590.1"/>
    </source>
</evidence>
<evidence type="ECO:0000256" key="2">
    <source>
        <dbReference type="ARBA" id="ARBA00048244"/>
    </source>
</evidence>
<dbReference type="CDD" id="cd01668">
    <property type="entry name" value="TGS_RSH"/>
    <property type="match status" value="1"/>
</dbReference>
<dbReference type="PANTHER" id="PTHR21262">
    <property type="entry name" value="GUANOSINE-3',5'-BIS DIPHOSPHATE 3'-PYROPHOSPHOHYDROLASE"/>
    <property type="match status" value="1"/>
</dbReference>
<dbReference type="Gene3D" id="3.10.20.30">
    <property type="match status" value="1"/>
</dbReference>
<dbReference type="InterPro" id="IPR006674">
    <property type="entry name" value="HD_domain"/>
</dbReference>
<dbReference type="InterPro" id="IPR002912">
    <property type="entry name" value="ACT_dom"/>
</dbReference>
<dbReference type="NCBIfam" id="TIGR00691">
    <property type="entry name" value="spoT_relA"/>
    <property type="match status" value="1"/>
</dbReference>
<dbReference type="Gene3D" id="3.30.70.260">
    <property type="match status" value="1"/>
</dbReference>
<accession>A0ABP9DZY7</accession>
<dbReference type="SUPFAM" id="SSF81271">
    <property type="entry name" value="TGS-like"/>
    <property type="match status" value="1"/>
</dbReference>
<proteinExistence type="inferred from homology"/>
<dbReference type="InterPro" id="IPR045600">
    <property type="entry name" value="RelA/SpoT_AH_RIS"/>
</dbReference>
<dbReference type="EMBL" id="BAABHQ010000001">
    <property type="protein sequence ID" value="GAA4861590.1"/>
    <property type="molecule type" value="Genomic_DNA"/>
</dbReference>
<evidence type="ECO:0000256" key="3">
    <source>
        <dbReference type="RuleBase" id="RU003847"/>
    </source>
</evidence>
<dbReference type="SUPFAM" id="SSF81301">
    <property type="entry name" value="Nucleotidyltransferase"/>
    <property type="match status" value="1"/>
</dbReference>
<dbReference type="InterPro" id="IPR004811">
    <property type="entry name" value="RelA/Spo_fam"/>
</dbReference>
<dbReference type="InterPro" id="IPR007685">
    <property type="entry name" value="RelA_SpoT"/>
</dbReference>
<reference evidence="9" key="1">
    <citation type="journal article" date="2019" name="Int. J. Syst. Evol. Microbiol.">
        <title>The Global Catalogue of Microorganisms (GCM) 10K type strain sequencing project: providing services to taxonomists for standard genome sequencing and annotation.</title>
        <authorList>
            <consortium name="The Broad Institute Genomics Platform"/>
            <consortium name="The Broad Institute Genome Sequencing Center for Infectious Disease"/>
            <person name="Wu L."/>
            <person name="Ma J."/>
        </authorList>
    </citation>
    <scope>NUCLEOTIDE SEQUENCE [LARGE SCALE GENOMIC DNA]</scope>
    <source>
        <strain evidence="9">JCM 17983</strain>
    </source>
</reference>
<comment type="function">
    <text evidence="3">In eubacteria ppGpp (guanosine 3'-diphosphate 5'-diphosphate) is a mediator of the stringent response that coordinates a variety of cellular activities in response to changes in nutritional abundance.</text>
</comment>
<dbReference type="Pfam" id="PF13291">
    <property type="entry name" value="ACT_4"/>
    <property type="match status" value="1"/>
</dbReference>
<dbReference type="InterPro" id="IPR043519">
    <property type="entry name" value="NT_sf"/>
</dbReference>
<dbReference type="InterPro" id="IPR012675">
    <property type="entry name" value="Beta-grasp_dom_sf"/>
</dbReference>
<evidence type="ECO:0000259" key="5">
    <source>
        <dbReference type="PROSITE" id="PS51671"/>
    </source>
</evidence>